<evidence type="ECO:0000313" key="5">
    <source>
        <dbReference type="EMBL" id="MEI7037143.1"/>
    </source>
</evidence>
<name>A0ABU8JD95_9GAMM</name>
<dbReference type="InterPro" id="IPR000086">
    <property type="entry name" value="NUDIX_hydrolase_dom"/>
</dbReference>
<feature type="compositionally biased region" description="Low complexity" evidence="3">
    <location>
        <begin position="43"/>
        <end position="53"/>
    </location>
</feature>
<sequence length="154" mass="16942">MPTTSAGILLYRLTGGRPEVLLAHPGGPFWRRRDDAAWTLPKGEPAPGENAEAAARREFAEELGTPAAGPLRPLGRLRQKGGKWVEAFALEGEFEPAHLRSNLFELEWPPRSGRRASFPEIDRVAWFALDQARSKILPSQAPLLDRLAALLGTD</sequence>
<dbReference type="InterPro" id="IPR020084">
    <property type="entry name" value="NUDIX_hydrolase_CS"/>
</dbReference>
<dbReference type="Proteomes" id="UP001381174">
    <property type="component" value="Unassembled WGS sequence"/>
</dbReference>
<dbReference type="PANTHER" id="PTHR21340:SF7">
    <property type="entry name" value="NUDIX HYDROLASE DOMAIN-CONTAINING PROTEIN"/>
    <property type="match status" value="1"/>
</dbReference>
<dbReference type="InterPro" id="IPR051325">
    <property type="entry name" value="Nudix_hydrolase_domain"/>
</dbReference>
<organism evidence="5 6">
    <name type="scientific">Fulvimonas yonginensis</name>
    <dbReference type="NCBI Taxonomy" id="1495200"/>
    <lineage>
        <taxon>Bacteria</taxon>
        <taxon>Pseudomonadati</taxon>
        <taxon>Pseudomonadota</taxon>
        <taxon>Gammaproteobacteria</taxon>
        <taxon>Lysobacterales</taxon>
        <taxon>Rhodanobacteraceae</taxon>
        <taxon>Fulvimonas</taxon>
    </lineage>
</organism>
<dbReference type="CDD" id="cd04662">
    <property type="entry name" value="NUDIX_Hydrolase"/>
    <property type="match status" value="1"/>
</dbReference>
<dbReference type="EMBL" id="JBBBNY010000006">
    <property type="protein sequence ID" value="MEI7037143.1"/>
    <property type="molecule type" value="Genomic_DNA"/>
</dbReference>
<feature type="region of interest" description="Disordered" evidence="3">
    <location>
        <begin position="39"/>
        <end position="74"/>
    </location>
</feature>
<dbReference type="InterPro" id="IPR015797">
    <property type="entry name" value="NUDIX_hydrolase-like_dom_sf"/>
</dbReference>
<evidence type="ECO:0000256" key="2">
    <source>
        <dbReference type="ARBA" id="ARBA00022801"/>
    </source>
</evidence>
<dbReference type="PROSITE" id="PS00893">
    <property type="entry name" value="NUDIX_BOX"/>
    <property type="match status" value="1"/>
</dbReference>
<feature type="domain" description="Nudix hydrolase" evidence="4">
    <location>
        <begin position="1"/>
        <end position="151"/>
    </location>
</feature>
<evidence type="ECO:0000256" key="1">
    <source>
        <dbReference type="ARBA" id="ARBA00001946"/>
    </source>
</evidence>
<reference evidence="5 6" key="1">
    <citation type="journal article" date="2014" name="Int. J. Syst. Evol. Microbiol.">
        <title>Fulvimonas yonginensis sp. nov., isolated from greenhouse soil, and emended description of the genus Fulvimonas.</title>
        <authorList>
            <person name="Ahn J.H."/>
            <person name="Kim S.J."/>
            <person name="Weon H.Y."/>
            <person name="Hong S.B."/>
            <person name="Seok S.J."/>
            <person name="Kwon S.W."/>
        </authorList>
    </citation>
    <scope>NUCLEOTIDE SEQUENCE [LARGE SCALE GENOMIC DNA]</scope>
    <source>
        <strain evidence="5 6">KACC 16952</strain>
    </source>
</reference>
<comment type="caution">
    <text evidence="5">The sequence shown here is derived from an EMBL/GenBank/DDBJ whole genome shotgun (WGS) entry which is preliminary data.</text>
</comment>
<dbReference type="SUPFAM" id="SSF55811">
    <property type="entry name" value="Nudix"/>
    <property type="match status" value="1"/>
</dbReference>
<evidence type="ECO:0000313" key="6">
    <source>
        <dbReference type="Proteomes" id="UP001381174"/>
    </source>
</evidence>
<gene>
    <name evidence="5" type="ORF">WAT24_10285</name>
</gene>
<keyword evidence="6" id="KW-1185">Reference proteome</keyword>
<dbReference type="PANTHER" id="PTHR21340">
    <property type="entry name" value="DIADENOSINE 5,5-P1,P4-TETRAPHOSPHATE PYROPHOSPHOHYDROLASE MUTT"/>
    <property type="match status" value="1"/>
</dbReference>
<protein>
    <submittedName>
        <fullName evidence="5">NUDIX domain-containing protein</fullName>
    </submittedName>
</protein>
<evidence type="ECO:0000259" key="4">
    <source>
        <dbReference type="PROSITE" id="PS51462"/>
    </source>
</evidence>
<dbReference type="PROSITE" id="PS51462">
    <property type="entry name" value="NUDIX"/>
    <property type="match status" value="1"/>
</dbReference>
<dbReference type="Pfam" id="PF00293">
    <property type="entry name" value="NUDIX"/>
    <property type="match status" value="1"/>
</dbReference>
<comment type="cofactor">
    <cofactor evidence="1">
        <name>Mg(2+)</name>
        <dbReference type="ChEBI" id="CHEBI:18420"/>
    </cofactor>
</comment>
<dbReference type="Gene3D" id="3.90.79.10">
    <property type="entry name" value="Nucleoside Triphosphate Pyrophosphohydrolase"/>
    <property type="match status" value="1"/>
</dbReference>
<keyword evidence="2" id="KW-0378">Hydrolase</keyword>
<accession>A0ABU8JD95</accession>
<dbReference type="RefSeq" id="WP_336807769.1">
    <property type="nucleotide sequence ID" value="NZ_JBBBNY010000006.1"/>
</dbReference>
<proteinExistence type="predicted"/>
<evidence type="ECO:0000256" key="3">
    <source>
        <dbReference type="SAM" id="MobiDB-lite"/>
    </source>
</evidence>